<evidence type="ECO:0000256" key="1">
    <source>
        <dbReference type="SAM" id="Phobius"/>
    </source>
</evidence>
<keyword evidence="1" id="KW-0472">Membrane</keyword>
<evidence type="ECO:0000313" key="3">
    <source>
        <dbReference type="Proteomes" id="UP001201812"/>
    </source>
</evidence>
<accession>A0AAD4MRL2</accession>
<reference evidence="2" key="1">
    <citation type="submission" date="2022-01" db="EMBL/GenBank/DDBJ databases">
        <title>Genome Sequence Resource for Two Populations of Ditylenchus destructor, the Migratory Endoparasitic Phytonematode.</title>
        <authorList>
            <person name="Zhang H."/>
            <person name="Lin R."/>
            <person name="Xie B."/>
        </authorList>
    </citation>
    <scope>NUCLEOTIDE SEQUENCE</scope>
    <source>
        <strain evidence="2">BazhouSP</strain>
    </source>
</reference>
<sequence>MTIDKRVILAMYFTEFLLFLASGIKMLLMLIKILSDSNKSRLSNILLLNMLCYSLMCFAMLPGNVFQIVVIWMSEGGNIDQYRYAVFWTTAPANCMLPVVTWSVFFLCLDRLLLVCSPAKYTCERQSNIYNVTRISLVLVYLFNFWAFLWELPLLHNYDCVAFNCFMQKTGSQGFIYSKISGGLCVILCSLTFIYQLKWKKKEETQQKNVSVGKKIVNRLVLLQMCTEICLNFIPQVLIVAIFQFTGIVVGTYIGSHNWLFGSIDAFISAALYNATGLEKKGIQFWFMGM</sequence>
<protein>
    <submittedName>
        <fullName evidence="2">Serpentine type 7TM GPCR chemoreceptor srbc domain-containing protein</fullName>
    </submittedName>
</protein>
<feature type="transmembrane region" description="Helical" evidence="1">
    <location>
        <begin position="46"/>
        <end position="73"/>
    </location>
</feature>
<comment type="caution">
    <text evidence="2">The sequence shown here is derived from an EMBL/GenBank/DDBJ whole genome shotgun (WGS) entry which is preliminary data.</text>
</comment>
<gene>
    <name evidence="2" type="ORF">DdX_17318</name>
</gene>
<evidence type="ECO:0000313" key="2">
    <source>
        <dbReference type="EMBL" id="KAI1699439.1"/>
    </source>
</evidence>
<feature type="transmembrane region" description="Helical" evidence="1">
    <location>
        <begin position="129"/>
        <end position="149"/>
    </location>
</feature>
<keyword evidence="1" id="KW-0812">Transmembrane</keyword>
<dbReference type="EMBL" id="JAKKPZ010000179">
    <property type="protein sequence ID" value="KAI1699439.1"/>
    <property type="molecule type" value="Genomic_DNA"/>
</dbReference>
<dbReference type="Gene3D" id="1.20.1070.10">
    <property type="entry name" value="Rhodopsin 7-helix transmembrane proteins"/>
    <property type="match status" value="1"/>
</dbReference>
<feature type="transmembrane region" description="Helical" evidence="1">
    <location>
        <begin position="12"/>
        <end position="34"/>
    </location>
</feature>
<feature type="transmembrane region" description="Helical" evidence="1">
    <location>
        <begin position="85"/>
        <end position="109"/>
    </location>
</feature>
<feature type="transmembrane region" description="Helical" evidence="1">
    <location>
        <begin position="176"/>
        <end position="195"/>
    </location>
</feature>
<feature type="transmembrane region" description="Helical" evidence="1">
    <location>
        <begin position="229"/>
        <end position="253"/>
    </location>
</feature>
<dbReference type="AlphaFoldDB" id="A0AAD4MRL2"/>
<proteinExistence type="predicted"/>
<organism evidence="2 3">
    <name type="scientific">Ditylenchus destructor</name>
    <dbReference type="NCBI Taxonomy" id="166010"/>
    <lineage>
        <taxon>Eukaryota</taxon>
        <taxon>Metazoa</taxon>
        <taxon>Ecdysozoa</taxon>
        <taxon>Nematoda</taxon>
        <taxon>Chromadorea</taxon>
        <taxon>Rhabditida</taxon>
        <taxon>Tylenchina</taxon>
        <taxon>Tylenchomorpha</taxon>
        <taxon>Sphaerularioidea</taxon>
        <taxon>Anguinidae</taxon>
        <taxon>Anguininae</taxon>
        <taxon>Ditylenchus</taxon>
    </lineage>
</organism>
<name>A0AAD4MRL2_9BILA</name>
<keyword evidence="1" id="KW-1133">Transmembrane helix</keyword>
<dbReference type="Proteomes" id="UP001201812">
    <property type="component" value="Unassembled WGS sequence"/>
</dbReference>
<keyword evidence="3" id="KW-1185">Reference proteome</keyword>